<reference evidence="2" key="1">
    <citation type="submission" date="2017-02" db="UniProtKB">
        <authorList>
            <consortium name="WormBaseParasite"/>
        </authorList>
    </citation>
    <scope>IDENTIFICATION</scope>
</reference>
<organism evidence="1 2">
    <name type="scientific">Syphacia muris</name>
    <dbReference type="NCBI Taxonomy" id="451379"/>
    <lineage>
        <taxon>Eukaryota</taxon>
        <taxon>Metazoa</taxon>
        <taxon>Ecdysozoa</taxon>
        <taxon>Nematoda</taxon>
        <taxon>Chromadorea</taxon>
        <taxon>Rhabditida</taxon>
        <taxon>Spirurina</taxon>
        <taxon>Oxyuridomorpha</taxon>
        <taxon>Oxyuroidea</taxon>
        <taxon>Oxyuridae</taxon>
        <taxon>Syphacia</taxon>
    </lineage>
</organism>
<evidence type="ECO:0000313" key="1">
    <source>
        <dbReference type="Proteomes" id="UP000046393"/>
    </source>
</evidence>
<name>A0A0N5AQN6_9BILA</name>
<proteinExistence type="predicted"/>
<dbReference type="WBParaSite" id="SMUV_0000700701-mRNA-1">
    <property type="protein sequence ID" value="SMUV_0000700701-mRNA-1"/>
    <property type="gene ID" value="SMUV_0000700701"/>
</dbReference>
<evidence type="ECO:0000313" key="2">
    <source>
        <dbReference type="WBParaSite" id="SMUV_0000700701-mRNA-1"/>
    </source>
</evidence>
<keyword evidence="1" id="KW-1185">Reference proteome</keyword>
<protein>
    <submittedName>
        <fullName evidence="2">Uncharacterized protein</fullName>
    </submittedName>
</protein>
<sequence length="129" mass="14872">MEKRNYEEINEVMEIFDDQLRMLHNRLALSLKNEIMNCRQSVAAFLNNNVVQLQCSQESYGISSQSIAEDDCYESFESSKMFVSDDTVANQLQSDNSQMNQEDVSELLLKLVMHSVKILINTLKQKTVL</sequence>
<accession>A0A0N5AQN6</accession>
<dbReference type="AlphaFoldDB" id="A0A0N5AQN6"/>
<dbReference type="Proteomes" id="UP000046393">
    <property type="component" value="Unplaced"/>
</dbReference>